<evidence type="ECO:0000313" key="2">
    <source>
        <dbReference type="EMBL" id="CAB4949544.1"/>
    </source>
</evidence>
<proteinExistence type="predicted"/>
<dbReference type="EMBL" id="CAFBPU010000024">
    <property type="protein sequence ID" value="CAB5033748.1"/>
    <property type="molecule type" value="Genomic_DNA"/>
</dbReference>
<name>A0A6J7RZ94_9ZZZZ</name>
<gene>
    <name evidence="2" type="ORF">UFOPK3752_01566</name>
    <name evidence="3" type="ORF">UFOPK4150_01281</name>
</gene>
<feature type="region of interest" description="Disordered" evidence="1">
    <location>
        <begin position="209"/>
        <end position="254"/>
    </location>
</feature>
<accession>A0A6J7RZ94</accession>
<sequence>MFRRRRAEHSDIDPVEVEIPGVTESAPTSTAYVYDRSGGPYDASETPDDGVPRLDLGALLVPGVDGMEMRLDVDEVSQKIIAVSVIDGESALQLMVFAAPRTEGIWDEVREQIRASIAATGLVEQVEGGFGPELRASVAQNGPNGESVMAPVRFVGVDGPRWFLRGVFSGVASRDTAAAAGLEAILRATVVVRGTDPMAPGDALTLRLPEVVPEPGTPGADLSGDNPTGQDDSADQDRPTLTMPARGPEITEIR</sequence>
<dbReference type="Pfam" id="PF12502">
    <property type="entry name" value="DUF3710"/>
    <property type="match status" value="1"/>
</dbReference>
<evidence type="ECO:0000313" key="3">
    <source>
        <dbReference type="EMBL" id="CAB5033748.1"/>
    </source>
</evidence>
<protein>
    <submittedName>
        <fullName evidence="3">Unannotated protein</fullName>
    </submittedName>
</protein>
<dbReference type="AlphaFoldDB" id="A0A6J7RZ94"/>
<evidence type="ECO:0000256" key="1">
    <source>
        <dbReference type="SAM" id="MobiDB-lite"/>
    </source>
</evidence>
<organism evidence="3">
    <name type="scientific">freshwater metagenome</name>
    <dbReference type="NCBI Taxonomy" id="449393"/>
    <lineage>
        <taxon>unclassified sequences</taxon>
        <taxon>metagenomes</taxon>
        <taxon>ecological metagenomes</taxon>
    </lineage>
</organism>
<reference evidence="3" key="1">
    <citation type="submission" date="2020-05" db="EMBL/GenBank/DDBJ databases">
        <authorList>
            <person name="Chiriac C."/>
            <person name="Salcher M."/>
            <person name="Ghai R."/>
            <person name="Kavagutti S V."/>
        </authorList>
    </citation>
    <scope>NUCLEOTIDE SEQUENCE</scope>
</reference>
<dbReference type="EMBL" id="CAFBND010000070">
    <property type="protein sequence ID" value="CAB4949544.1"/>
    <property type="molecule type" value="Genomic_DNA"/>
</dbReference>
<dbReference type="InterPro" id="IPR022183">
    <property type="entry name" value="DUF3710"/>
</dbReference>